<organism evidence="1 2">
    <name type="scientific">Corynebacterium hindlerae</name>
    <dbReference type="NCBI Taxonomy" id="699041"/>
    <lineage>
        <taxon>Bacteria</taxon>
        <taxon>Bacillati</taxon>
        <taxon>Actinomycetota</taxon>
        <taxon>Actinomycetes</taxon>
        <taxon>Mycobacteriales</taxon>
        <taxon>Corynebacteriaceae</taxon>
        <taxon>Corynebacterium</taxon>
    </lineage>
</organism>
<dbReference type="AlphaFoldDB" id="A0A7G5FH26"/>
<name>A0A7G5FH26_9CORY</name>
<reference evidence="1 2" key="1">
    <citation type="submission" date="2020-07" db="EMBL/GenBank/DDBJ databases">
        <title>non toxigenic Corynebacterium sp. nov from a clinical source.</title>
        <authorList>
            <person name="Bernier A.-M."/>
            <person name="Bernard K."/>
        </authorList>
    </citation>
    <scope>NUCLEOTIDE SEQUENCE [LARGE SCALE GENOMIC DNA]</scope>
    <source>
        <strain evidence="2">NML 93-0612</strain>
    </source>
</reference>
<keyword evidence="2" id="KW-1185">Reference proteome</keyword>
<dbReference type="InterPro" id="IPR013402">
    <property type="entry name" value="CHP02569"/>
</dbReference>
<accession>A0A7G5FH26</accession>
<proteinExistence type="predicted"/>
<evidence type="ECO:0000313" key="2">
    <source>
        <dbReference type="Proteomes" id="UP000515570"/>
    </source>
</evidence>
<protein>
    <submittedName>
        <fullName evidence="1">TIGR02569 family protein</fullName>
    </submittedName>
</protein>
<sequence length="282" mass="30172">MMAVPEHVRAAFHAESGDATPLGYAWDYGFRIGNIVLSPALDPDNAAWSAKVRENLHVEGLRVVKPVRATDGRFVVSGWRANSYAAGELASGRVDEVVIVGLRLADALADVPSPEFATKPVTGKWKTHEIYRVADQAAWSDDPAQLLALGLDTSAVAGAQLEAALRLAARISPLLPPIEGPSHVGHADMLTTTLFSGTQPPLVTDIVATVRPHGYTAALAAVDGLLFDAVDSDIVHRFSHVPEFTGLLLRALMYRIFVSALSDEVEGVSERLERVANILTGK</sequence>
<dbReference type="Proteomes" id="UP000515570">
    <property type="component" value="Chromosome"/>
</dbReference>
<evidence type="ECO:0000313" key="1">
    <source>
        <dbReference type="EMBL" id="QMV85917.1"/>
    </source>
</evidence>
<dbReference type="EMBL" id="CP059833">
    <property type="protein sequence ID" value="QMV85917.1"/>
    <property type="molecule type" value="Genomic_DNA"/>
</dbReference>
<gene>
    <name evidence="1" type="ORF">HW450_04135</name>
</gene>
<dbReference type="NCBIfam" id="TIGR02569">
    <property type="entry name" value="TIGR02569_actnb"/>
    <property type="match status" value="1"/>
</dbReference>